<evidence type="ECO:0000313" key="2">
    <source>
        <dbReference type="Proteomes" id="UP001620626"/>
    </source>
</evidence>
<evidence type="ECO:0000313" key="1">
    <source>
        <dbReference type="EMBL" id="KAL3116047.1"/>
    </source>
</evidence>
<dbReference type="InterPro" id="IPR053227">
    <property type="entry name" value="TRPL-trafficking_regulator"/>
</dbReference>
<keyword evidence="2" id="KW-1185">Reference proteome</keyword>
<dbReference type="EMBL" id="JBICBT010000362">
    <property type="protein sequence ID" value="KAL3116047.1"/>
    <property type="molecule type" value="Genomic_DNA"/>
</dbReference>
<name>A0ABD2LLE7_9BILA</name>
<gene>
    <name evidence="1" type="ORF">niasHT_007347</name>
</gene>
<reference evidence="1 2" key="1">
    <citation type="submission" date="2024-10" db="EMBL/GenBank/DDBJ databases">
        <authorList>
            <person name="Kim D."/>
        </authorList>
    </citation>
    <scope>NUCLEOTIDE SEQUENCE [LARGE SCALE GENOMIC DNA]</scope>
    <source>
        <strain evidence="1">BH-2024</strain>
    </source>
</reference>
<sequence length="355" mass="41046">MNTQREDKCAIAAAINRHGNALTLMGTDEEQKAGKFQRVEAEKWVNQHQRKAKEGKHFQMRSHSPGEENSGLQIHSFCNLFFNDSRLHRLHQQRPLRRHVQCLNQRIEVASHRLVEEADVTVAILVEKFRTLGIFVNMINLVRGSELVGIDAGFVISDPENPRKHAFMLGIPSNRLAPNSKSRKWLVSKIDNDAFSKIKQEKFVIDDDYLSTADSSQQNGKYTYTLRTRTFEDADGKKLTQPVETRKQLDWRGHQSYMELRDKNRPSIHKKRVCFVFGNVYFNLDIYIAPPNLPFDEHHTQMILETYTTRPIGDPEPPLPDFLEIEREITMGFNLVHNNPENVADVLIDIYLISL</sequence>
<protein>
    <submittedName>
        <fullName evidence="1">Uncharacterized protein</fullName>
    </submittedName>
</protein>
<dbReference type="Proteomes" id="UP001620626">
    <property type="component" value="Unassembled WGS sequence"/>
</dbReference>
<accession>A0ABD2LLE7</accession>
<proteinExistence type="predicted"/>
<dbReference type="AlphaFoldDB" id="A0ABD2LLE7"/>
<organism evidence="1 2">
    <name type="scientific">Heterodera trifolii</name>
    <dbReference type="NCBI Taxonomy" id="157864"/>
    <lineage>
        <taxon>Eukaryota</taxon>
        <taxon>Metazoa</taxon>
        <taxon>Ecdysozoa</taxon>
        <taxon>Nematoda</taxon>
        <taxon>Chromadorea</taxon>
        <taxon>Rhabditida</taxon>
        <taxon>Tylenchina</taxon>
        <taxon>Tylenchomorpha</taxon>
        <taxon>Tylenchoidea</taxon>
        <taxon>Heteroderidae</taxon>
        <taxon>Heteroderinae</taxon>
        <taxon>Heterodera</taxon>
    </lineage>
</organism>
<dbReference type="PANTHER" id="PTHR34932">
    <property type="entry name" value="TRPL TRANSLOCATION DEFECT PROTEIN 14"/>
    <property type="match status" value="1"/>
</dbReference>
<dbReference type="Gene3D" id="2.40.320.10">
    <property type="entry name" value="Hypothetical Protein Pfu-838710-001"/>
    <property type="match status" value="1"/>
</dbReference>
<comment type="caution">
    <text evidence="1">The sequence shown here is derived from an EMBL/GenBank/DDBJ whole genome shotgun (WGS) entry which is preliminary data.</text>
</comment>
<dbReference type="PANTHER" id="PTHR34932:SF1">
    <property type="entry name" value="TRPL TRANSLOCATION DEFECT PROTEIN 14"/>
    <property type="match status" value="1"/>
</dbReference>